<protein>
    <recommendedName>
        <fullName evidence="4">Adaptor protein MecA</fullName>
    </recommendedName>
</protein>
<accession>A0A2G3E2D7</accession>
<dbReference type="EMBL" id="PDYG01000055">
    <property type="protein sequence ID" value="PHU37446.1"/>
    <property type="molecule type" value="Genomic_DNA"/>
</dbReference>
<evidence type="ECO:0000313" key="3">
    <source>
        <dbReference type="Proteomes" id="UP000224563"/>
    </source>
</evidence>
<evidence type="ECO:0008006" key="4">
    <source>
        <dbReference type="Google" id="ProtNLM"/>
    </source>
</evidence>
<reference evidence="2 3" key="2">
    <citation type="submission" date="2017-10" db="EMBL/GenBank/DDBJ databases">
        <authorList>
            <person name="Banno H."/>
            <person name="Chua N.-H."/>
        </authorList>
    </citation>
    <scope>NUCLEOTIDE SEQUENCE [LARGE SCALE GENOMIC DNA]</scope>
    <source>
        <strain evidence="2 3">JK623</strain>
    </source>
</reference>
<evidence type="ECO:0000256" key="1">
    <source>
        <dbReference type="ARBA" id="ARBA00005397"/>
    </source>
</evidence>
<dbReference type="AlphaFoldDB" id="A0A2G3E2D7"/>
<comment type="similarity">
    <text evidence="1">Belongs to the MecA family.</text>
</comment>
<reference evidence="2 3" key="1">
    <citation type="submission" date="2017-10" db="EMBL/GenBank/DDBJ databases">
        <title>Resolving the taxonomy of Roseburia spp., Eubacterium rectale and Agathobacter spp. through phylogenomic analysis.</title>
        <authorList>
            <person name="Sheridan P.O."/>
            <person name="Walker A.W."/>
            <person name="Duncan S.H."/>
            <person name="Scott K.P."/>
            <person name="Toole P.W.O."/>
            <person name="Luis P."/>
            <person name="Flint H.J."/>
        </authorList>
    </citation>
    <scope>NUCLEOTIDE SEQUENCE [LARGE SCALE GENOMIC DNA]</scope>
    <source>
        <strain evidence="2 3">JK623</strain>
    </source>
</reference>
<evidence type="ECO:0000313" key="2">
    <source>
        <dbReference type="EMBL" id="PHU37446.1"/>
    </source>
</evidence>
<dbReference type="Pfam" id="PF05389">
    <property type="entry name" value="MecA"/>
    <property type="match status" value="1"/>
</dbReference>
<proteinExistence type="inferred from homology"/>
<name>A0A2G3E2D7_9FIRM</name>
<organism evidence="2 3">
    <name type="scientific">Agathobacter ruminis</name>
    <dbReference type="NCBI Taxonomy" id="1712665"/>
    <lineage>
        <taxon>Bacteria</taxon>
        <taxon>Bacillati</taxon>
        <taxon>Bacillota</taxon>
        <taxon>Clostridia</taxon>
        <taxon>Lachnospirales</taxon>
        <taxon>Lachnospiraceae</taxon>
        <taxon>Agathobacter</taxon>
    </lineage>
</organism>
<dbReference type="RefSeq" id="WP_099386264.1">
    <property type="nucleotide sequence ID" value="NZ_JANSWH010000050.1"/>
</dbReference>
<dbReference type="Proteomes" id="UP000224563">
    <property type="component" value="Unassembled WGS sequence"/>
</dbReference>
<gene>
    <name evidence="2" type="ORF">CSX02_07855</name>
</gene>
<comment type="caution">
    <text evidence="2">The sequence shown here is derived from an EMBL/GenBank/DDBJ whole genome shotgun (WGS) entry which is preliminary data.</text>
</comment>
<dbReference type="Gene3D" id="3.30.70.1950">
    <property type="match status" value="1"/>
</dbReference>
<sequence length="217" mass="24797">MEFSRIGTRTIRCIITEEEIANLGYSLDEILSNADKTQDFMNEIFDIAEREMGIQFDVGMKTVRADFLPNHTISLTFTVGDRKQAVTELFEQLVRKIENADFLSSTEEKTDSTKGDLSEIKLMMFTCDSFDRLAMVARTIQQNYPEVDETSALYKFNGYYYIKVDTGDLSEEGYDNLYYIGDELTDHIVLLEGEVVYRMEHGEVVLADHAISALAQL</sequence>
<dbReference type="InterPro" id="IPR008681">
    <property type="entry name" value="Neg-reg_MecA"/>
</dbReference>
<dbReference type="InterPro" id="IPR038471">
    <property type="entry name" value="MecA_C_sf"/>
</dbReference>
<keyword evidence="3" id="KW-1185">Reference proteome</keyword>